<dbReference type="PROSITE" id="PS51257">
    <property type="entry name" value="PROKAR_LIPOPROTEIN"/>
    <property type="match status" value="1"/>
</dbReference>
<feature type="region of interest" description="Disordered" evidence="1">
    <location>
        <begin position="25"/>
        <end position="122"/>
    </location>
</feature>
<feature type="compositionally biased region" description="Low complexity" evidence="1">
    <location>
        <begin position="62"/>
        <end position="76"/>
    </location>
</feature>
<dbReference type="Proteomes" id="UP001300763">
    <property type="component" value="Unassembled WGS sequence"/>
</dbReference>
<gene>
    <name evidence="3" type="ORF">PGB27_25465</name>
</gene>
<protein>
    <submittedName>
        <fullName evidence="3">Uncharacterized protein</fullName>
    </submittedName>
</protein>
<comment type="caution">
    <text evidence="3">The sequence shown here is derived from an EMBL/GenBank/DDBJ whole genome shotgun (WGS) entry which is preliminary data.</text>
</comment>
<reference evidence="3 4" key="1">
    <citation type="submission" date="2023-02" db="EMBL/GenBank/DDBJ databases">
        <title>Genome sequencing required for Actinomycetospora new species description.</title>
        <authorList>
            <person name="Saimee Y."/>
            <person name="Duangmal K."/>
        </authorList>
    </citation>
    <scope>NUCLEOTIDE SEQUENCE [LARGE SCALE GENOMIC DNA]</scope>
    <source>
        <strain evidence="3 4">DW7H6</strain>
    </source>
</reference>
<feature type="chain" id="PRO_5045643594" evidence="2">
    <location>
        <begin position="27"/>
        <end position="122"/>
    </location>
</feature>
<feature type="compositionally biased region" description="Basic and acidic residues" evidence="1">
    <location>
        <begin position="107"/>
        <end position="122"/>
    </location>
</feature>
<feature type="signal peptide" evidence="2">
    <location>
        <begin position="1"/>
        <end position="26"/>
    </location>
</feature>
<name>A0ABT5T0R2_9PSEU</name>
<dbReference type="EMBL" id="JAQZAO010000014">
    <property type="protein sequence ID" value="MDD7968710.1"/>
    <property type="molecule type" value="Genomic_DNA"/>
</dbReference>
<evidence type="ECO:0000256" key="2">
    <source>
        <dbReference type="SAM" id="SignalP"/>
    </source>
</evidence>
<keyword evidence="2" id="KW-0732">Signal</keyword>
<dbReference type="RefSeq" id="WP_274203239.1">
    <property type="nucleotide sequence ID" value="NZ_JAQZAO010000014.1"/>
</dbReference>
<organism evidence="3 4">
    <name type="scientific">Actinomycetospora lemnae</name>
    <dbReference type="NCBI Taxonomy" id="3019891"/>
    <lineage>
        <taxon>Bacteria</taxon>
        <taxon>Bacillati</taxon>
        <taxon>Actinomycetota</taxon>
        <taxon>Actinomycetes</taxon>
        <taxon>Pseudonocardiales</taxon>
        <taxon>Pseudonocardiaceae</taxon>
        <taxon>Actinomycetospora</taxon>
    </lineage>
</organism>
<feature type="compositionally biased region" description="Low complexity" evidence="1">
    <location>
        <begin position="35"/>
        <end position="54"/>
    </location>
</feature>
<keyword evidence="4" id="KW-1185">Reference proteome</keyword>
<evidence type="ECO:0000313" key="4">
    <source>
        <dbReference type="Proteomes" id="UP001300763"/>
    </source>
</evidence>
<evidence type="ECO:0000313" key="3">
    <source>
        <dbReference type="EMBL" id="MDD7968710.1"/>
    </source>
</evidence>
<evidence type="ECO:0000256" key="1">
    <source>
        <dbReference type="SAM" id="MobiDB-lite"/>
    </source>
</evidence>
<accession>A0ABT5T0R2</accession>
<proteinExistence type="predicted"/>
<sequence length="122" mass="12074">MDFPRLPVLAGPVLAGLLVLAGCAGAPGPAPTASPAPAAATAATPDTAAPAGNAQAPCTARLRPGATGGTPLTLTPEARAEIERLRGQPGPQTGQAPDPELASRLADISERVERAARPCADR</sequence>